<protein>
    <submittedName>
        <fullName evidence="5">Ubiquinone/menaquinone biosynthesis methyltransferase</fullName>
        <ecNumber evidence="5">2.1.1.-</ecNumber>
    </submittedName>
</protein>
<evidence type="ECO:0000256" key="3">
    <source>
        <dbReference type="ARBA" id="ARBA00022679"/>
    </source>
</evidence>
<evidence type="ECO:0000256" key="2">
    <source>
        <dbReference type="ARBA" id="ARBA00022603"/>
    </source>
</evidence>
<dbReference type="InterPro" id="IPR013216">
    <property type="entry name" value="Methyltransf_11"/>
</dbReference>
<dbReference type="AlphaFoldDB" id="K0KNW8"/>
<evidence type="ECO:0000313" key="6">
    <source>
        <dbReference type="Proteomes" id="UP000009328"/>
    </source>
</evidence>
<feature type="domain" description="Methyltransferase type 11" evidence="4">
    <location>
        <begin position="41"/>
        <end position="135"/>
    </location>
</feature>
<comment type="caution">
    <text evidence="5">The sequence shown here is derived from an EMBL/GenBank/DDBJ whole genome shotgun (WGS) entry which is preliminary data.</text>
</comment>
<reference evidence="5 6" key="1">
    <citation type="journal article" date="2012" name="Eukaryot. Cell">
        <title>Draft genome sequence of Wickerhamomyces ciferrii NRRL Y-1031 F-60-10.</title>
        <authorList>
            <person name="Schneider J."/>
            <person name="Andrea H."/>
            <person name="Blom J."/>
            <person name="Jaenicke S."/>
            <person name="Ruckert C."/>
            <person name="Schorsch C."/>
            <person name="Szczepanowski R."/>
            <person name="Farwick M."/>
            <person name="Goesmann A."/>
            <person name="Puhler A."/>
            <person name="Schaffer S."/>
            <person name="Tauch A."/>
            <person name="Kohler T."/>
            <person name="Brinkrolf K."/>
        </authorList>
    </citation>
    <scope>NUCLEOTIDE SEQUENCE [LARGE SCALE GENOMIC DNA]</scope>
    <source>
        <strain evidence="6">ATCC 14091 / BCRC 22168 / CBS 111 / JCM 3599 / NBRC 0793 / NRRL Y-1031 F-60-10</strain>
    </source>
</reference>
<dbReference type="PANTHER" id="PTHR44942">
    <property type="entry name" value="METHYLTRANSF_11 DOMAIN-CONTAINING PROTEIN"/>
    <property type="match status" value="1"/>
</dbReference>
<dbReference type="GO" id="GO:0032259">
    <property type="term" value="P:methylation"/>
    <property type="evidence" value="ECO:0007669"/>
    <property type="project" value="UniProtKB-KW"/>
</dbReference>
<gene>
    <name evidence="5" type="ORF">BN7_2646</name>
</gene>
<accession>K0KNW8</accession>
<name>K0KNW8_WICCF</name>
<dbReference type="Proteomes" id="UP000009328">
    <property type="component" value="Unassembled WGS sequence"/>
</dbReference>
<keyword evidence="5" id="KW-0830">Ubiquinone</keyword>
<dbReference type="InterPro" id="IPR029063">
    <property type="entry name" value="SAM-dependent_MTases_sf"/>
</dbReference>
<dbReference type="eggNOG" id="KOG3010">
    <property type="taxonomic scope" value="Eukaryota"/>
</dbReference>
<dbReference type="CDD" id="cd02440">
    <property type="entry name" value="AdoMet_MTases"/>
    <property type="match status" value="1"/>
</dbReference>
<evidence type="ECO:0000256" key="1">
    <source>
        <dbReference type="ARBA" id="ARBA00008361"/>
    </source>
</evidence>
<dbReference type="Pfam" id="PF08241">
    <property type="entry name" value="Methyltransf_11"/>
    <property type="match status" value="1"/>
</dbReference>
<comment type="similarity">
    <text evidence="1">Belongs to the methyltransferase superfamily.</text>
</comment>
<sequence length="278" mass="32236">MSAYSEQDFLADKYTTYRPKYPASFFQKLISYHNGDKKLAVDVGCGPGEATFPLSKYFDHVIGIDRSNVMVKQANQIKDLNGHKNVEFRTGNGEVLQLNTNSVDLVAAAESLHWFDQSKFVQESYRLLRLGGTLAYWGYTDPVFVDYPDASFIYNNYVYLEPEYLGPYWETPGIDLLKAGYNHVELPPDLFGEVKRVDYEAGTRNREALVMKKQYYGTSQLKNFMKTWSAYHIWCKVHPDSPDVIDLLFDDLKKNLHWTEETVLNVEWNTFYVFATRM</sequence>
<evidence type="ECO:0000313" key="5">
    <source>
        <dbReference type="EMBL" id="CCH43099.1"/>
    </source>
</evidence>
<dbReference type="STRING" id="1206466.K0KNW8"/>
<organism evidence="5 6">
    <name type="scientific">Wickerhamomyces ciferrii (strain ATCC 14091 / BCRC 22168 / CBS 111 / JCM 3599 / NBRC 0793 / NRRL Y-1031 F-60-10)</name>
    <name type="common">Yeast</name>
    <name type="synonym">Pichia ciferrii</name>
    <dbReference type="NCBI Taxonomy" id="1206466"/>
    <lineage>
        <taxon>Eukaryota</taxon>
        <taxon>Fungi</taxon>
        <taxon>Dikarya</taxon>
        <taxon>Ascomycota</taxon>
        <taxon>Saccharomycotina</taxon>
        <taxon>Saccharomycetes</taxon>
        <taxon>Phaffomycetales</taxon>
        <taxon>Wickerhamomycetaceae</taxon>
        <taxon>Wickerhamomyces</taxon>
    </lineage>
</organism>
<dbReference type="InParanoid" id="K0KNW8"/>
<keyword evidence="6" id="KW-1185">Reference proteome</keyword>
<dbReference type="FunCoup" id="K0KNW8">
    <property type="interactions" value="758"/>
</dbReference>
<dbReference type="HOGENOM" id="CLU_049344_1_2_1"/>
<proteinExistence type="inferred from homology"/>
<keyword evidence="3 5" id="KW-0808">Transferase</keyword>
<dbReference type="Gene3D" id="3.40.50.150">
    <property type="entry name" value="Vaccinia Virus protein VP39"/>
    <property type="match status" value="1"/>
</dbReference>
<keyword evidence="2 5" id="KW-0489">Methyltransferase</keyword>
<dbReference type="EC" id="2.1.1.-" evidence="5"/>
<dbReference type="SUPFAM" id="SSF53335">
    <property type="entry name" value="S-adenosyl-L-methionine-dependent methyltransferases"/>
    <property type="match status" value="1"/>
</dbReference>
<dbReference type="EMBL" id="CAIF01000068">
    <property type="protein sequence ID" value="CCH43099.1"/>
    <property type="molecule type" value="Genomic_DNA"/>
</dbReference>
<dbReference type="GO" id="GO:0008757">
    <property type="term" value="F:S-adenosylmethionine-dependent methyltransferase activity"/>
    <property type="evidence" value="ECO:0007669"/>
    <property type="project" value="InterPro"/>
</dbReference>
<evidence type="ECO:0000259" key="4">
    <source>
        <dbReference type="Pfam" id="PF08241"/>
    </source>
</evidence>
<dbReference type="PANTHER" id="PTHR44942:SF4">
    <property type="entry name" value="METHYLTRANSFERASE TYPE 11 DOMAIN-CONTAINING PROTEIN"/>
    <property type="match status" value="1"/>
</dbReference>
<dbReference type="InterPro" id="IPR051052">
    <property type="entry name" value="Diverse_substrate_MTase"/>
</dbReference>